<accession>A0A9D4YS86</accession>
<evidence type="ECO:0000313" key="13">
    <source>
        <dbReference type="EMBL" id="KAI3423889.1"/>
    </source>
</evidence>
<dbReference type="GO" id="GO:0000796">
    <property type="term" value="C:condensin complex"/>
    <property type="evidence" value="ECO:0007669"/>
    <property type="project" value="InterPro"/>
</dbReference>
<dbReference type="PANTHER" id="PTHR13108:SF9">
    <property type="entry name" value="CONDENSIN COMPLEX SUBUNIT 2"/>
    <property type="match status" value="1"/>
</dbReference>
<dbReference type="AlphaFoldDB" id="A0A9D4YS86"/>
<dbReference type="GO" id="GO:0003682">
    <property type="term" value="F:chromatin binding"/>
    <property type="evidence" value="ECO:0007669"/>
    <property type="project" value="TreeGrafter"/>
</dbReference>
<evidence type="ECO:0000256" key="3">
    <source>
        <dbReference type="ARBA" id="ARBA00009471"/>
    </source>
</evidence>
<reference evidence="13" key="1">
    <citation type="journal article" date="2019" name="Plant J.">
        <title>Chlorella vulgaris genome assembly and annotation reveals the molecular basis for metabolic acclimation to high light conditions.</title>
        <authorList>
            <person name="Cecchin M."/>
            <person name="Marcolungo L."/>
            <person name="Rossato M."/>
            <person name="Girolomoni L."/>
            <person name="Cosentino E."/>
            <person name="Cuine S."/>
            <person name="Li-Beisson Y."/>
            <person name="Delledonne M."/>
            <person name="Ballottari M."/>
        </authorList>
    </citation>
    <scope>NUCLEOTIDE SEQUENCE</scope>
    <source>
        <strain evidence="13">211/11P</strain>
    </source>
</reference>
<feature type="compositionally biased region" description="Acidic residues" evidence="12">
    <location>
        <begin position="102"/>
        <end position="121"/>
    </location>
</feature>
<evidence type="ECO:0000256" key="4">
    <source>
        <dbReference type="ARBA" id="ARBA00016065"/>
    </source>
</evidence>
<reference evidence="13" key="2">
    <citation type="submission" date="2020-11" db="EMBL/GenBank/DDBJ databases">
        <authorList>
            <person name="Cecchin M."/>
            <person name="Marcolungo L."/>
            <person name="Rossato M."/>
            <person name="Girolomoni L."/>
            <person name="Cosentino E."/>
            <person name="Cuine S."/>
            <person name="Li-Beisson Y."/>
            <person name="Delledonne M."/>
            <person name="Ballottari M."/>
        </authorList>
    </citation>
    <scope>NUCLEOTIDE SEQUENCE</scope>
    <source>
        <strain evidence="13">211/11P</strain>
        <tissue evidence="13">Whole cell</tissue>
    </source>
</reference>
<comment type="similarity">
    <text evidence="3 11">Belongs to the CND2 (condensin subunit 2) family.</text>
</comment>
<keyword evidence="9 11" id="KW-0226">DNA condensation</keyword>
<keyword evidence="8 11" id="KW-0498">Mitosis</keyword>
<sequence>MAAMADKENAGGTLTDEEKKNMQIRCLHCARDNTITTKNTWAMDLIDYLPELVSPEDGQQTNFQRASVTLDAGVKIYSYRVDSVHTETFKILGGLGRASNPTDDEDAGELGDGGGGDDDGEESGKRRRRTHELNPQSTLESSLEALNVKKFDLAFTVDPLFHKTSAQFDEGGARGLLLNNLSVYCGCDIVFDSLDIPENALDGARPADAAATVNLGSLQQQLAALQLAAGGERISPTLDAILELLDDSPAEDAAAAAEEFVAQVAASATSNGGDPTSLFRPWAQQVAASGGDAQAALGADDGSEPQQQDGEGGMEGVAAEYAYGAAPAAPVDADDDFYDAGDDFGGVGDDYYSDGGEDAQQSIVPGADGGAAAAAAAGGAAQAAAGYAAAHDNLLGEDAIQWLIEAGSNGMVTRAKGWAGASHWKYRAVPQPVAEDEEGGEEGVTRPKKRSGTRRKNDPLDFVALMEQQQGAEAAAEPVFELMPRREPGAPKKARRAKPAAKTLLPEDHHFDVASLNRYALRPHTAIIAGSSGGGEGAAPMAAGAAAGAGGDVGFGGGLGGFDFGGGGNDDDDDDYDNDMGGGDFGDSWGDAGELSMAEGGEALEMVQATRRVERVEVNYSRAAKQVDVRSLKELMWRGMHSTLPADAPPSPDTVLQFQDVLATVPEQNAAGRLEDLSVHLCFICVLHLANEHGLAIQSVPELDRLLISNVPTANS</sequence>
<evidence type="ECO:0000256" key="11">
    <source>
        <dbReference type="PIRNR" id="PIRNR017126"/>
    </source>
</evidence>
<feature type="compositionally biased region" description="Low complexity" evidence="12">
    <location>
        <begin position="290"/>
        <end position="300"/>
    </location>
</feature>
<evidence type="ECO:0000256" key="5">
    <source>
        <dbReference type="ARBA" id="ARBA00022454"/>
    </source>
</evidence>
<keyword evidence="7 11" id="KW-0132">Cell division</keyword>
<dbReference type="GO" id="GO:0005737">
    <property type="term" value="C:cytoplasm"/>
    <property type="evidence" value="ECO:0007669"/>
    <property type="project" value="UniProtKB-SubCell"/>
</dbReference>
<keyword evidence="14" id="KW-1185">Reference proteome</keyword>
<feature type="region of interest" description="Disordered" evidence="12">
    <location>
        <begin position="431"/>
        <end position="459"/>
    </location>
</feature>
<comment type="function">
    <text evidence="11">Regulatory subunit of the condensin complex, a complex required for conversion of interphase chromatin into mitotic-like condense chromosomes.</text>
</comment>
<evidence type="ECO:0000313" key="14">
    <source>
        <dbReference type="Proteomes" id="UP001055712"/>
    </source>
</evidence>
<gene>
    <name evidence="13" type="ORF">D9Q98_009723</name>
</gene>
<dbReference type="PANTHER" id="PTHR13108">
    <property type="entry name" value="CONDENSIN COMPLEX SUBUNIT 2"/>
    <property type="match status" value="1"/>
</dbReference>
<keyword evidence="5" id="KW-0158">Chromosome</keyword>
<keyword evidence="10 11" id="KW-0131">Cell cycle</keyword>
<comment type="subcellular location">
    <subcellularLocation>
        <location evidence="1">Chromosome</location>
    </subcellularLocation>
    <subcellularLocation>
        <location evidence="2">Cytoplasm</location>
    </subcellularLocation>
</comment>
<comment type="caution">
    <text evidence="13">The sequence shown here is derived from an EMBL/GenBank/DDBJ whole genome shotgun (WGS) entry which is preliminary data.</text>
</comment>
<protein>
    <recommendedName>
        <fullName evidence="4 11">Condensin complex subunit 2</fullName>
    </recommendedName>
</protein>
<evidence type="ECO:0000256" key="1">
    <source>
        <dbReference type="ARBA" id="ARBA00004286"/>
    </source>
</evidence>
<evidence type="ECO:0000256" key="10">
    <source>
        <dbReference type="ARBA" id="ARBA00023306"/>
    </source>
</evidence>
<dbReference type="InterPro" id="IPR022816">
    <property type="entry name" value="Condensin_barren_su2"/>
</dbReference>
<dbReference type="GO" id="GO:0051301">
    <property type="term" value="P:cell division"/>
    <property type="evidence" value="ECO:0007669"/>
    <property type="project" value="UniProtKB-KW"/>
</dbReference>
<dbReference type="GO" id="GO:0007076">
    <property type="term" value="P:mitotic chromosome condensation"/>
    <property type="evidence" value="ECO:0007669"/>
    <property type="project" value="InterPro"/>
</dbReference>
<name>A0A9D4YS86_CHLVU</name>
<dbReference type="OrthoDB" id="362021at2759"/>
<keyword evidence="6" id="KW-0963">Cytoplasm</keyword>
<feature type="region of interest" description="Disordered" evidence="12">
    <location>
        <begin position="94"/>
        <end position="139"/>
    </location>
</feature>
<dbReference type="Proteomes" id="UP001055712">
    <property type="component" value="Unassembled WGS sequence"/>
</dbReference>
<dbReference type="PIRSF" id="PIRSF017126">
    <property type="entry name" value="Condensin_H"/>
    <property type="match status" value="1"/>
</dbReference>
<evidence type="ECO:0000256" key="9">
    <source>
        <dbReference type="ARBA" id="ARBA00023067"/>
    </source>
</evidence>
<evidence type="ECO:0000256" key="6">
    <source>
        <dbReference type="ARBA" id="ARBA00022490"/>
    </source>
</evidence>
<evidence type="ECO:0000256" key="12">
    <source>
        <dbReference type="SAM" id="MobiDB-lite"/>
    </source>
</evidence>
<evidence type="ECO:0000256" key="2">
    <source>
        <dbReference type="ARBA" id="ARBA00004496"/>
    </source>
</evidence>
<dbReference type="EMBL" id="SIDB01000014">
    <property type="protein sequence ID" value="KAI3423889.1"/>
    <property type="molecule type" value="Genomic_DNA"/>
</dbReference>
<organism evidence="13 14">
    <name type="scientific">Chlorella vulgaris</name>
    <name type="common">Green alga</name>
    <dbReference type="NCBI Taxonomy" id="3077"/>
    <lineage>
        <taxon>Eukaryota</taxon>
        <taxon>Viridiplantae</taxon>
        <taxon>Chlorophyta</taxon>
        <taxon>core chlorophytes</taxon>
        <taxon>Trebouxiophyceae</taxon>
        <taxon>Chlorellales</taxon>
        <taxon>Chlorellaceae</taxon>
        <taxon>Chlorella clade</taxon>
        <taxon>Chlorella</taxon>
    </lineage>
</organism>
<dbReference type="Pfam" id="PF05786">
    <property type="entry name" value="Cnd2"/>
    <property type="match status" value="1"/>
</dbReference>
<evidence type="ECO:0000256" key="7">
    <source>
        <dbReference type="ARBA" id="ARBA00022618"/>
    </source>
</evidence>
<proteinExistence type="inferred from homology"/>
<evidence type="ECO:0000256" key="8">
    <source>
        <dbReference type="ARBA" id="ARBA00022776"/>
    </source>
</evidence>
<feature type="region of interest" description="Disordered" evidence="12">
    <location>
        <begin position="290"/>
        <end position="313"/>
    </location>
</feature>